<dbReference type="InterPro" id="IPR043136">
    <property type="entry name" value="B30.2/SPRY_sf"/>
</dbReference>
<accession>A0A673HDZ2</accession>
<protein>
    <submittedName>
        <fullName evidence="1">Uncharacterized protein</fullName>
    </submittedName>
</protein>
<evidence type="ECO:0000313" key="2">
    <source>
        <dbReference type="Proteomes" id="UP000472270"/>
    </source>
</evidence>
<organism evidence="1 2">
    <name type="scientific">Sinocyclocheilus rhinocerous</name>
    <dbReference type="NCBI Taxonomy" id="307959"/>
    <lineage>
        <taxon>Eukaryota</taxon>
        <taxon>Metazoa</taxon>
        <taxon>Chordata</taxon>
        <taxon>Craniata</taxon>
        <taxon>Vertebrata</taxon>
        <taxon>Euteleostomi</taxon>
        <taxon>Actinopterygii</taxon>
        <taxon>Neopterygii</taxon>
        <taxon>Teleostei</taxon>
        <taxon>Ostariophysi</taxon>
        <taxon>Cypriniformes</taxon>
        <taxon>Cyprinidae</taxon>
        <taxon>Cyprininae</taxon>
        <taxon>Sinocyclocheilus</taxon>
    </lineage>
</organism>
<dbReference type="Proteomes" id="UP000472270">
    <property type="component" value="Unassembled WGS sequence"/>
</dbReference>
<dbReference type="AlphaFoldDB" id="A0A673HDZ2"/>
<dbReference type="Gene3D" id="2.60.120.920">
    <property type="match status" value="1"/>
</dbReference>
<dbReference type="Ensembl" id="ENSSRHT00000024825.1">
    <property type="protein sequence ID" value="ENSSRHP00000024100.1"/>
    <property type="gene ID" value="ENSSRHG00000012681.1"/>
</dbReference>
<proteinExistence type="predicted"/>
<name>A0A673HDZ2_9TELE</name>
<reference evidence="1" key="2">
    <citation type="submission" date="2025-09" db="UniProtKB">
        <authorList>
            <consortium name="Ensembl"/>
        </authorList>
    </citation>
    <scope>IDENTIFICATION</scope>
</reference>
<reference evidence="1" key="1">
    <citation type="submission" date="2025-08" db="UniProtKB">
        <authorList>
            <consortium name="Ensembl"/>
        </authorList>
    </citation>
    <scope>IDENTIFICATION</scope>
</reference>
<keyword evidence="2" id="KW-1185">Reference proteome</keyword>
<sequence>FSNIIISFAKEPKLAFEGVDATELYPCVLFYSSNPGEKVALCDLQMRGMPSDLLPGEPLCSPRATVLLESTIQLLRRLYVNDDWVQHINQHMLNKLQLINPLMREGQGHASKESDEKFERGSAWADVGTSTDHLSGPAGLSDAQLSVLCTEVWPVMALIGGVDSGLRAGGTCLHKPSGRRATLLGVLKEGSPMAKLQWEETDFTICYIYYFSFFICKIYTSNNILLVVGSKFCQINIALI</sequence>
<evidence type="ECO:0000313" key="1">
    <source>
        <dbReference type="Ensembl" id="ENSSRHP00000024100.1"/>
    </source>
</evidence>